<evidence type="ECO:0000313" key="1">
    <source>
        <dbReference type="EMBL" id="NMO94953.1"/>
    </source>
</evidence>
<proteinExistence type="predicted"/>
<comment type="caution">
    <text evidence="1">The sequence shown here is derived from an EMBL/GenBank/DDBJ whole genome shotgun (WGS) entry which is preliminary data.</text>
</comment>
<dbReference type="AlphaFoldDB" id="A0A848M586"/>
<evidence type="ECO:0000313" key="2">
    <source>
        <dbReference type="Proteomes" id="UP000565468"/>
    </source>
</evidence>
<dbReference type="Proteomes" id="UP000565468">
    <property type="component" value="Unassembled WGS sequence"/>
</dbReference>
<reference evidence="1 2" key="1">
    <citation type="submission" date="2020-04" db="EMBL/GenBank/DDBJ databases">
        <title>Paenibacillus algicola sp. nov., a novel marine bacterium producing alginate lyase.</title>
        <authorList>
            <person name="Huang H."/>
        </authorList>
    </citation>
    <scope>NUCLEOTIDE SEQUENCE [LARGE SCALE GENOMIC DNA]</scope>
    <source>
        <strain evidence="1 2">L7-75</strain>
    </source>
</reference>
<gene>
    <name evidence="1" type="ORF">HII30_04000</name>
</gene>
<protein>
    <submittedName>
        <fullName evidence="1">Uncharacterized protein</fullName>
    </submittedName>
</protein>
<organism evidence="1 2">
    <name type="scientific">Paenibacillus lemnae</name>
    <dbReference type="NCBI Taxonomy" id="1330551"/>
    <lineage>
        <taxon>Bacteria</taxon>
        <taxon>Bacillati</taxon>
        <taxon>Bacillota</taxon>
        <taxon>Bacilli</taxon>
        <taxon>Bacillales</taxon>
        <taxon>Paenibacillaceae</taxon>
        <taxon>Paenibacillus</taxon>
    </lineage>
</organism>
<dbReference type="RefSeq" id="WP_169503741.1">
    <property type="nucleotide sequence ID" value="NZ_JABBPN010000003.1"/>
</dbReference>
<keyword evidence="2" id="KW-1185">Reference proteome</keyword>
<name>A0A848M586_PAELE</name>
<sequence>MKITCYYGISGNMGYITLMPRAKDELDIDDNRDNEILQHVTSDKITISYVADTALSAYLDQMVIAPQTFKEANENGCDTEFGIDMDRDGYITGIELTLPPARFIELIQSQAYKIYQTTWRDREFHLVTLDHAEHVFKPENVIYKMTGKEDAFVIVEHVEPDS</sequence>
<accession>A0A848M586</accession>
<dbReference type="EMBL" id="JABBPN010000003">
    <property type="protein sequence ID" value="NMO94953.1"/>
    <property type="molecule type" value="Genomic_DNA"/>
</dbReference>
<dbReference type="PROSITE" id="PS00018">
    <property type="entry name" value="EF_HAND_1"/>
    <property type="match status" value="1"/>
</dbReference>
<dbReference type="InterPro" id="IPR018247">
    <property type="entry name" value="EF_Hand_1_Ca_BS"/>
</dbReference>